<proteinExistence type="inferred from homology"/>
<evidence type="ECO:0000256" key="9">
    <source>
        <dbReference type="RuleBase" id="RU364122"/>
    </source>
</evidence>
<keyword evidence="6 9" id="KW-1133">Transmembrane helix</keyword>
<evidence type="ECO:0000256" key="4">
    <source>
        <dbReference type="ARBA" id="ARBA00022692"/>
    </source>
</evidence>
<evidence type="ECO:0000256" key="1">
    <source>
        <dbReference type="ARBA" id="ARBA00004606"/>
    </source>
</evidence>
<evidence type="ECO:0000313" key="11">
    <source>
        <dbReference type="Proteomes" id="UP000515146"/>
    </source>
</evidence>
<comment type="similarity">
    <text evidence="2 9">Belongs to the sulfotransferase 6 family.</text>
</comment>
<dbReference type="OrthoDB" id="406981at2759"/>
<dbReference type="InterPro" id="IPR005331">
    <property type="entry name" value="Sulfotransferase"/>
</dbReference>
<evidence type="ECO:0000256" key="10">
    <source>
        <dbReference type="SAM" id="MobiDB-lite"/>
    </source>
</evidence>
<keyword evidence="3 9" id="KW-0808">Transferase</keyword>
<comment type="subcellular location">
    <subcellularLocation>
        <location evidence="1 9">Membrane</location>
        <topology evidence="1 9">Single-pass type II membrane protein</topology>
    </subcellularLocation>
</comment>
<dbReference type="FunCoup" id="A0A6P6XML7">
    <property type="interactions" value="486"/>
</dbReference>
<feature type="compositionally biased region" description="Acidic residues" evidence="10">
    <location>
        <begin position="503"/>
        <end position="516"/>
    </location>
</feature>
<feature type="region of interest" description="Disordered" evidence="10">
    <location>
        <begin position="502"/>
        <end position="533"/>
    </location>
</feature>
<keyword evidence="8" id="KW-0325">Glycoprotein</keyword>
<dbReference type="CTD" id="42380"/>
<name>A0A6P6XML7_DERPT</name>
<comment type="function">
    <text evidence="9">6-O-sulfation enzyme which catalyzes the transfer of sulfate from 3'-phosphoadenosine 5'-phosphosulfate (PAPS) to position 6 of the N-sulfoglucosamine residue (GlcNS) of heparan sulfate.</text>
</comment>
<evidence type="ECO:0000256" key="2">
    <source>
        <dbReference type="ARBA" id="ARBA00010109"/>
    </source>
</evidence>
<dbReference type="EC" id="2.8.2.-" evidence="9"/>
<evidence type="ECO:0000256" key="6">
    <source>
        <dbReference type="ARBA" id="ARBA00022989"/>
    </source>
</evidence>
<comment type="catalytic activity">
    <reaction evidence="9">
        <text>alpha-D-glucosaminyl-[heparan sulfate](n) + 3'-phosphoadenylyl sulfate = 6-sulfo-alpha-D-glucosaminyl-[heparan sulfate](n) + adenosine 3',5'-bisphosphate + H(+)</text>
        <dbReference type="Rhea" id="RHEA:56604"/>
        <dbReference type="Rhea" id="RHEA-COMP:9830"/>
        <dbReference type="Rhea" id="RHEA-COMP:14621"/>
        <dbReference type="ChEBI" id="CHEBI:15378"/>
        <dbReference type="ChEBI" id="CHEBI:58339"/>
        <dbReference type="ChEBI" id="CHEBI:58343"/>
        <dbReference type="ChEBI" id="CHEBI:58388"/>
        <dbReference type="ChEBI" id="CHEBI:140604"/>
    </reaction>
</comment>
<dbReference type="InParanoid" id="A0A6P6XML7"/>
<gene>
    <name evidence="12" type="primary">LOC113788886</name>
</gene>
<reference evidence="12" key="1">
    <citation type="submission" date="2025-08" db="UniProtKB">
        <authorList>
            <consortium name="RefSeq"/>
        </authorList>
    </citation>
    <scope>IDENTIFICATION</scope>
    <source>
        <strain evidence="12">Airmid</strain>
    </source>
</reference>
<dbReference type="GO" id="GO:0016020">
    <property type="term" value="C:membrane"/>
    <property type="evidence" value="ECO:0007669"/>
    <property type="project" value="UniProtKB-SubCell"/>
</dbReference>
<keyword evidence="5 9" id="KW-0735">Signal-anchor</keyword>
<evidence type="ECO:0000256" key="8">
    <source>
        <dbReference type="ARBA" id="ARBA00023180"/>
    </source>
</evidence>
<dbReference type="Gene3D" id="3.40.50.300">
    <property type="entry name" value="P-loop containing nucleotide triphosphate hydrolases"/>
    <property type="match status" value="1"/>
</dbReference>
<accession>A0A6P6XML7</accession>
<evidence type="ECO:0000256" key="7">
    <source>
        <dbReference type="ARBA" id="ARBA00023136"/>
    </source>
</evidence>
<dbReference type="OMA" id="DYTELTN"/>
<dbReference type="PANTHER" id="PTHR12812:SF0">
    <property type="entry name" value="HEPARAN-SULFATE 6-O-SULFOTRANSFERASE"/>
    <property type="match status" value="1"/>
</dbReference>
<dbReference type="InterPro" id="IPR010635">
    <property type="entry name" value="Heparan_SO4-6-sulfoTrfase"/>
</dbReference>
<dbReference type="GO" id="GO:0017095">
    <property type="term" value="F:heparan sulfate 6-sulfotransferase activity"/>
    <property type="evidence" value="ECO:0007669"/>
    <property type="project" value="TreeGrafter"/>
</dbReference>
<sequence length="533" mass="63314">MTKKMSNLGIYFGRNRHYEKRPSSSLLLARKSFRKYNFKRFLMISTLLAIISIITISFYFPDSLCYMKKSISDSSDNNNNVISNNYFIPPSYNQRYSDDQKLIEHLNIDRILLHKFGYDYEDFVRFKAAKILMTSFDEIFQHPNTSQIMFQIDSSKNDVLVFLHMQKTGGSAFDRHLVRDLILPQPCKCDSKRKKKCRCFRPGTSNKYWLFSRYSIGWKCGLHADYTELTNCVDRILNQLEYQTDRISTKRNFYFMTLLRDPISRFLSEFKHVQRGATWKTSRHWCDGRLPTSKEIPRCFHGTNWRNVSLEEFMNCPHNLAFNRQTRMLADLNLVGCYNRSFMTREERDSIMLYSAKQNLRQMAMFGLCEEQLATQYMFEKIFRLKFRRSFIQFNQTHSHEVLTLLSQSTIEKIRDLNHLDMKLYSYAKQLFRKRFAAIKNDDKNFENYYQNLIKNSQLQLKRSSKMAKMNNKFSTINSSNQPITKTSQLKSINIIIPNELDNQIDDSPNDIDYDDTLPMNDDSNDPIDDYYV</sequence>
<dbReference type="FunFam" id="3.40.50.300:FF:000347">
    <property type="entry name" value="Heparan-sulfate 6-O-sulfotransferase"/>
    <property type="match status" value="1"/>
</dbReference>
<evidence type="ECO:0000313" key="12">
    <source>
        <dbReference type="RefSeq" id="XP_027194151.1"/>
    </source>
</evidence>
<dbReference type="InterPro" id="IPR027417">
    <property type="entry name" value="P-loop_NTPase"/>
</dbReference>
<feature type="compositionally biased region" description="Acidic residues" evidence="10">
    <location>
        <begin position="523"/>
        <end position="533"/>
    </location>
</feature>
<dbReference type="AlphaFoldDB" id="A0A6P6XML7"/>
<feature type="transmembrane region" description="Helical" evidence="9">
    <location>
        <begin position="41"/>
        <end position="60"/>
    </location>
</feature>
<keyword evidence="7 9" id="KW-0472">Membrane</keyword>
<dbReference type="Proteomes" id="UP000515146">
    <property type="component" value="Unplaced"/>
</dbReference>
<organism evidence="11 12">
    <name type="scientific">Dermatophagoides pteronyssinus</name>
    <name type="common">European house dust mite</name>
    <dbReference type="NCBI Taxonomy" id="6956"/>
    <lineage>
        <taxon>Eukaryota</taxon>
        <taxon>Metazoa</taxon>
        <taxon>Ecdysozoa</taxon>
        <taxon>Arthropoda</taxon>
        <taxon>Chelicerata</taxon>
        <taxon>Arachnida</taxon>
        <taxon>Acari</taxon>
        <taxon>Acariformes</taxon>
        <taxon>Sarcoptiformes</taxon>
        <taxon>Astigmata</taxon>
        <taxon>Psoroptidia</taxon>
        <taxon>Analgoidea</taxon>
        <taxon>Pyroglyphidae</taxon>
        <taxon>Dermatophagoidinae</taxon>
        <taxon>Dermatophagoides</taxon>
    </lineage>
</organism>
<keyword evidence="11" id="KW-1185">Reference proteome</keyword>
<evidence type="ECO:0000256" key="5">
    <source>
        <dbReference type="ARBA" id="ARBA00022968"/>
    </source>
</evidence>
<evidence type="ECO:0000256" key="3">
    <source>
        <dbReference type="ARBA" id="ARBA00022679"/>
    </source>
</evidence>
<protein>
    <recommendedName>
        <fullName evidence="9">Heparan-sulfate 6-O-sulfotransferase</fullName>
        <ecNumber evidence="9">2.8.2.-</ecNumber>
    </recommendedName>
</protein>
<dbReference type="RefSeq" id="XP_027194151.1">
    <property type="nucleotide sequence ID" value="XM_027338350.1"/>
</dbReference>
<dbReference type="PANTHER" id="PTHR12812">
    <property type="entry name" value="HEPARAN SULFATE 6-O-SULFOTRANSFERASE 3"/>
    <property type="match status" value="1"/>
</dbReference>
<dbReference type="Pfam" id="PF03567">
    <property type="entry name" value="Sulfotransfer_2"/>
    <property type="match status" value="1"/>
</dbReference>
<dbReference type="KEGG" id="dpte:113788886"/>
<keyword evidence="4 9" id="KW-0812">Transmembrane</keyword>